<evidence type="ECO:0000313" key="2">
    <source>
        <dbReference type="Proteomes" id="UP000036681"/>
    </source>
</evidence>
<feature type="region of interest" description="Disordered" evidence="1">
    <location>
        <begin position="64"/>
        <end position="101"/>
    </location>
</feature>
<dbReference type="WBParaSite" id="ALUE_0001899601-mRNA-1">
    <property type="protein sequence ID" value="ALUE_0001899601-mRNA-1"/>
    <property type="gene ID" value="ALUE_0001899601"/>
</dbReference>
<feature type="compositionally biased region" description="Basic and acidic residues" evidence="1">
    <location>
        <begin position="68"/>
        <end position="81"/>
    </location>
</feature>
<sequence length="101" mass="12056">MGNACTRWWHLWLTWDTINLTTCRKRGDNEKRRTRERRPWANDVTTEQGSERCDLQDTINLTTCGQRGDNEKRRMRERRPWANDMTTEQGSERCDLQVAKG</sequence>
<dbReference type="AlphaFoldDB" id="A0A0M3IJX1"/>
<feature type="region of interest" description="Disordered" evidence="1">
    <location>
        <begin position="27"/>
        <end position="51"/>
    </location>
</feature>
<feature type="compositionally biased region" description="Basic and acidic residues" evidence="1">
    <location>
        <begin position="27"/>
        <end position="40"/>
    </location>
</feature>
<evidence type="ECO:0000313" key="3">
    <source>
        <dbReference type="WBParaSite" id="ALUE_0001899601-mRNA-1"/>
    </source>
</evidence>
<keyword evidence="2" id="KW-1185">Reference proteome</keyword>
<accession>A0A0M3IJX1</accession>
<proteinExistence type="predicted"/>
<evidence type="ECO:0000256" key="1">
    <source>
        <dbReference type="SAM" id="MobiDB-lite"/>
    </source>
</evidence>
<organism evidence="2 3">
    <name type="scientific">Ascaris lumbricoides</name>
    <name type="common">Giant roundworm</name>
    <dbReference type="NCBI Taxonomy" id="6252"/>
    <lineage>
        <taxon>Eukaryota</taxon>
        <taxon>Metazoa</taxon>
        <taxon>Ecdysozoa</taxon>
        <taxon>Nematoda</taxon>
        <taxon>Chromadorea</taxon>
        <taxon>Rhabditida</taxon>
        <taxon>Spirurina</taxon>
        <taxon>Ascaridomorpha</taxon>
        <taxon>Ascaridoidea</taxon>
        <taxon>Ascarididae</taxon>
        <taxon>Ascaris</taxon>
    </lineage>
</organism>
<reference evidence="3" key="1">
    <citation type="submission" date="2017-02" db="UniProtKB">
        <authorList>
            <consortium name="WormBaseParasite"/>
        </authorList>
    </citation>
    <scope>IDENTIFICATION</scope>
</reference>
<dbReference type="Proteomes" id="UP000036681">
    <property type="component" value="Unplaced"/>
</dbReference>
<name>A0A0M3IJX1_ASCLU</name>
<protein>
    <submittedName>
        <fullName evidence="3">Secreted protein</fullName>
    </submittedName>
</protein>